<evidence type="ECO:0000256" key="4">
    <source>
        <dbReference type="ARBA" id="ARBA00022643"/>
    </source>
</evidence>
<comment type="subunit">
    <text evidence="6">The complex is composed of six subunits: RnfA, RnfB, RnfC, RnfD, RnfE and RnfG.</text>
</comment>
<dbReference type="GO" id="GO:0022900">
    <property type="term" value="P:electron transport chain"/>
    <property type="evidence" value="ECO:0007669"/>
    <property type="project" value="UniProtKB-UniRule"/>
</dbReference>
<dbReference type="RefSeq" id="WP_245837175.1">
    <property type="nucleotide sequence ID" value="NZ_BSNC01000012.1"/>
</dbReference>
<feature type="signal peptide" evidence="7">
    <location>
        <begin position="1"/>
        <end position="18"/>
    </location>
</feature>
<dbReference type="Pfam" id="PF04205">
    <property type="entry name" value="FMN_bind"/>
    <property type="match status" value="1"/>
</dbReference>
<dbReference type="AlphaFoldDB" id="A0AA37W2P0"/>
<keyword evidence="6" id="KW-1133">Transmembrane helix</keyword>
<dbReference type="InterPro" id="IPR010209">
    <property type="entry name" value="Ion_transpt_RnfG/RsxG"/>
</dbReference>
<dbReference type="SMART" id="SM00900">
    <property type="entry name" value="FMN_bind"/>
    <property type="match status" value="1"/>
</dbReference>
<evidence type="ECO:0000256" key="2">
    <source>
        <dbReference type="ARBA" id="ARBA00022553"/>
    </source>
</evidence>
<keyword evidence="7" id="KW-0732">Signal</keyword>
<keyword evidence="1 6" id="KW-0813">Transport</keyword>
<keyword evidence="6" id="KW-0997">Cell inner membrane</keyword>
<evidence type="ECO:0000313" key="9">
    <source>
        <dbReference type="EMBL" id="GLP97888.1"/>
    </source>
</evidence>
<keyword evidence="5 6" id="KW-0249">Electron transport</keyword>
<evidence type="ECO:0000256" key="3">
    <source>
        <dbReference type="ARBA" id="ARBA00022630"/>
    </source>
</evidence>
<keyword evidence="6" id="KW-1278">Translocase</keyword>
<dbReference type="PANTHER" id="PTHR36118">
    <property type="entry name" value="ION-TRANSLOCATING OXIDOREDUCTASE COMPLEX SUBUNIT G"/>
    <property type="match status" value="1"/>
</dbReference>
<protein>
    <recommendedName>
        <fullName evidence="6">Ion-translocating oxidoreductase complex subunit G</fullName>
        <ecNumber evidence="6">7.-.-.-</ecNumber>
    </recommendedName>
    <alternativeName>
        <fullName evidence="6">Rnf electron transport complex subunit G</fullName>
    </alternativeName>
</protein>
<comment type="function">
    <text evidence="6">Part of a membrane-bound complex that couples electron transfer with translocation of ions across the membrane.</text>
</comment>
<comment type="similarity">
    <text evidence="6">Belongs to the RnfG family.</text>
</comment>
<organism evidence="9 10">
    <name type="scientific">Paraferrimonas sedimenticola</name>
    <dbReference type="NCBI Taxonomy" id="375674"/>
    <lineage>
        <taxon>Bacteria</taxon>
        <taxon>Pseudomonadati</taxon>
        <taxon>Pseudomonadota</taxon>
        <taxon>Gammaproteobacteria</taxon>
        <taxon>Alteromonadales</taxon>
        <taxon>Ferrimonadaceae</taxon>
        <taxon>Paraferrimonas</taxon>
    </lineage>
</organism>
<evidence type="ECO:0000256" key="7">
    <source>
        <dbReference type="SAM" id="SignalP"/>
    </source>
</evidence>
<evidence type="ECO:0000256" key="5">
    <source>
        <dbReference type="ARBA" id="ARBA00022982"/>
    </source>
</evidence>
<keyword evidence="6" id="KW-1003">Cell membrane</keyword>
<sequence length="211" mass="23130">MKRSMVRNGAILAGFALATTFFVSLTFQATKARIADQQQQQLKRTLGQIIPDELHDNPLHQHCVTVQSEQFLGSKYPQRAFVATLGDSATALAIETTAPDGYNGDIKLIVGIDAQGQVLGVRTLAHQETPGLGDDIELRKSDWVLSFNGKQTQGAKDKNWGVAKDGGQFDQFTGATITPRSYVKAVHNALLYFDYEFTRLSKQAIDCGDPQ</sequence>
<keyword evidence="10" id="KW-1185">Reference proteome</keyword>
<reference evidence="9" key="2">
    <citation type="submission" date="2023-01" db="EMBL/GenBank/DDBJ databases">
        <title>Draft genome sequence of Paraferrimonas sedimenticola strain NBRC 101628.</title>
        <authorList>
            <person name="Sun Q."/>
            <person name="Mori K."/>
        </authorList>
    </citation>
    <scope>NUCLEOTIDE SEQUENCE</scope>
    <source>
        <strain evidence="9">NBRC 101628</strain>
    </source>
</reference>
<evidence type="ECO:0000256" key="6">
    <source>
        <dbReference type="HAMAP-Rule" id="MF_00479"/>
    </source>
</evidence>
<dbReference type="NCBIfam" id="TIGR01947">
    <property type="entry name" value="rnfG"/>
    <property type="match status" value="1"/>
</dbReference>
<evidence type="ECO:0000313" key="10">
    <source>
        <dbReference type="Proteomes" id="UP001161422"/>
    </source>
</evidence>
<dbReference type="EC" id="7.-.-.-" evidence="6"/>
<keyword evidence="4 6" id="KW-0288">FMN</keyword>
<keyword evidence="6" id="KW-0472">Membrane</keyword>
<accession>A0AA37W2P0</accession>
<feature type="domain" description="FMN-binding" evidence="8">
    <location>
        <begin position="101"/>
        <end position="193"/>
    </location>
</feature>
<dbReference type="PIRSF" id="PIRSF006091">
    <property type="entry name" value="E_trnsport_RnfG"/>
    <property type="match status" value="1"/>
</dbReference>
<keyword evidence="2 6" id="KW-0597">Phosphoprotein</keyword>
<dbReference type="InterPro" id="IPR007329">
    <property type="entry name" value="FMN-bd"/>
</dbReference>
<dbReference type="PANTHER" id="PTHR36118:SF1">
    <property type="entry name" value="ION-TRANSLOCATING OXIDOREDUCTASE COMPLEX SUBUNIT G"/>
    <property type="match status" value="1"/>
</dbReference>
<evidence type="ECO:0000256" key="1">
    <source>
        <dbReference type="ARBA" id="ARBA00022448"/>
    </source>
</evidence>
<comment type="cofactor">
    <cofactor evidence="6">
        <name>FMN</name>
        <dbReference type="ChEBI" id="CHEBI:58210"/>
    </cofactor>
</comment>
<dbReference type="GO" id="GO:0009055">
    <property type="term" value="F:electron transfer activity"/>
    <property type="evidence" value="ECO:0007669"/>
    <property type="project" value="InterPro"/>
</dbReference>
<comment type="subcellular location">
    <subcellularLocation>
        <location evidence="6">Cell inner membrane</location>
        <topology evidence="6">Single-pass membrane protein</topology>
    </subcellularLocation>
</comment>
<dbReference type="GO" id="GO:0005886">
    <property type="term" value="C:plasma membrane"/>
    <property type="evidence" value="ECO:0007669"/>
    <property type="project" value="UniProtKB-SubCell"/>
</dbReference>
<dbReference type="NCBIfam" id="NF002519">
    <property type="entry name" value="PRK01908.1"/>
    <property type="match status" value="1"/>
</dbReference>
<proteinExistence type="inferred from homology"/>
<dbReference type="HAMAP" id="MF_00479">
    <property type="entry name" value="RsxG_RnfG"/>
    <property type="match status" value="1"/>
</dbReference>
<gene>
    <name evidence="6 9" type="primary">rnfG</name>
    <name evidence="9" type="ORF">GCM10007895_31950</name>
</gene>
<dbReference type="Proteomes" id="UP001161422">
    <property type="component" value="Unassembled WGS sequence"/>
</dbReference>
<feature type="chain" id="PRO_5041402939" description="Ion-translocating oxidoreductase complex subunit G" evidence="7">
    <location>
        <begin position="19"/>
        <end position="211"/>
    </location>
</feature>
<keyword evidence="6" id="KW-0812">Transmembrane</keyword>
<feature type="modified residue" description="FMN phosphoryl threonine" evidence="6">
    <location>
        <position position="176"/>
    </location>
</feature>
<name>A0AA37W2P0_9GAMM</name>
<comment type="caution">
    <text evidence="9">The sequence shown here is derived from an EMBL/GenBank/DDBJ whole genome shotgun (WGS) entry which is preliminary data.</text>
</comment>
<dbReference type="GO" id="GO:0010181">
    <property type="term" value="F:FMN binding"/>
    <property type="evidence" value="ECO:0007669"/>
    <property type="project" value="InterPro"/>
</dbReference>
<evidence type="ECO:0000259" key="8">
    <source>
        <dbReference type="SMART" id="SM00900"/>
    </source>
</evidence>
<dbReference type="EMBL" id="BSNC01000012">
    <property type="protein sequence ID" value="GLP97888.1"/>
    <property type="molecule type" value="Genomic_DNA"/>
</dbReference>
<reference evidence="9" key="1">
    <citation type="journal article" date="2014" name="Int. J. Syst. Evol. Microbiol.">
        <title>Complete genome sequence of Corynebacterium casei LMG S-19264T (=DSM 44701T), isolated from a smear-ripened cheese.</title>
        <authorList>
            <consortium name="US DOE Joint Genome Institute (JGI-PGF)"/>
            <person name="Walter F."/>
            <person name="Albersmeier A."/>
            <person name="Kalinowski J."/>
            <person name="Ruckert C."/>
        </authorList>
    </citation>
    <scope>NUCLEOTIDE SEQUENCE</scope>
    <source>
        <strain evidence="9">NBRC 101628</strain>
    </source>
</reference>
<keyword evidence="3 6" id="KW-0285">Flavoprotein</keyword>